<dbReference type="Proteomes" id="UP000317835">
    <property type="component" value="Chromosome"/>
</dbReference>
<sequence length="194" mass="20148">MAALTIPEEARGTPRASARWGEALAGTVVFGLWFLLYAAGALVGTGPARERVMAGAPPLEAIRLLTLILLCYTATNVAILCIIGSQLGGLFRRVREGLQGRPTPTSMPSLMFALGLQGFVIYLVIVSGVISFSGGYAFLSSPNQDQYMRLAATASLFSFVVGYSPTAIVALLARLERLLGAGAPSTGGDPGAVA</sequence>
<organism evidence="2 3">
    <name type="scientific">Tautonia plasticadhaerens</name>
    <dbReference type="NCBI Taxonomy" id="2527974"/>
    <lineage>
        <taxon>Bacteria</taxon>
        <taxon>Pseudomonadati</taxon>
        <taxon>Planctomycetota</taxon>
        <taxon>Planctomycetia</taxon>
        <taxon>Isosphaerales</taxon>
        <taxon>Isosphaeraceae</taxon>
        <taxon>Tautonia</taxon>
    </lineage>
</organism>
<feature type="transmembrane region" description="Helical" evidence="1">
    <location>
        <begin position="64"/>
        <end position="91"/>
    </location>
</feature>
<feature type="transmembrane region" description="Helical" evidence="1">
    <location>
        <begin position="23"/>
        <end position="44"/>
    </location>
</feature>
<evidence type="ECO:0000256" key="1">
    <source>
        <dbReference type="SAM" id="Phobius"/>
    </source>
</evidence>
<dbReference type="KEGG" id="tpla:ElP_69720"/>
<keyword evidence="1" id="KW-0472">Membrane</keyword>
<gene>
    <name evidence="2" type="ORF">ElP_69720</name>
</gene>
<accession>A0A518HDT1</accession>
<reference evidence="2 3" key="1">
    <citation type="submission" date="2019-02" db="EMBL/GenBank/DDBJ databases">
        <title>Deep-cultivation of Planctomycetes and their phenomic and genomic characterization uncovers novel biology.</title>
        <authorList>
            <person name="Wiegand S."/>
            <person name="Jogler M."/>
            <person name="Boedeker C."/>
            <person name="Pinto D."/>
            <person name="Vollmers J."/>
            <person name="Rivas-Marin E."/>
            <person name="Kohn T."/>
            <person name="Peeters S.H."/>
            <person name="Heuer A."/>
            <person name="Rast P."/>
            <person name="Oberbeckmann S."/>
            <person name="Bunk B."/>
            <person name="Jeske O."/>
            <person name="Meyerdierks A."/>
            <person name="Storesund J.E."/>
            <person name="Kallscheuer N."/>
            <person name="Luecker S."/>
            <person name="Lage O.M."/>
            <person name="Pohl T."/>
            <person name="Merkel B.J."/>
            <person name="Hornburger P."/>
            <person name="Mueller R.-W."/>
            <person name="Bruemmer F."/>
            <person name="Labrenz M."/>
            <person name="Spormann A.M."/>
            <person name="Op den Camp H."/>
            <person name="Overmann J."/>
            <person name="Amann R."/>
            <person name="Jetten M.S.M."/>
            <person name="Mascher T."/>
            <person name="Medema M.H."/>
            <person name="Devos D.P."/>
            <person name="Kaster A.-K."/>
            <person name="Ovreas L."/>
            <person name="Rohde M."/>
            <person name="Galperin M.Y."/>
            <person name="Jogler C."/>
        </authorList>
    </citation>
    <scope>NUCLEOTIDE SEQUENCE [LARGE SCALE GENOMIC DNA]</scope>
    <source>
        <strain evidence="2 3">ElP</strain>
    </source>
</reference>
<name>A0A518HDT1_9BACT</name>
<keyword evidence="1" id="KW-1133">Transmembrane helix</keyword>
<protein>
    <submittedName>
        <fullName evidence="2">Uncharacterized protein</fullName>
    </submittedName>
</protein>
<evidence type="ECO:0000313" key="3">
    <source>
        <dbReference type="Proteomes" id="UP000317835"/>
    </source>
</evidence>
<dbReference type="EMBL" id="CP036426">
    <property type="protein sequence ID" value="QDV39011.1"/>
    <property type="molecule type" value="Genomic_DNA"/>
</dbReference>
<feature type="transmembrane region" description="Helical" evidence="1">
    <location>
        <begin position="150"/>
        <end position="173"/>
    </location>
</feature>
<proteinExistence type="predicted"/>
<keyword evidence="1" id="KW-0812">Transmembrane</keyword>
<dbReference type="RefSeq" id="WP_145277960.1">
    <property type="nucleotide sequence ID" value="NZ_CP036426.1"/>
</dbReference>
<feature type="transmembrane region" description="Helical" evidence="1">
    <location>
        <begin position="112"/>
        <end position="138"/>
    </location>
</feature>
<evidence type="ECO:0000313" key="2">
    <source>
        <dbReference type="EMBL" id="QDV39011.1"/>
    </source>
</evidence>
<dbReference type="AlphaFoldDB" id="A0A518HDT1"/>
<keyword evidence="3" id="KW-1185">Reference proteome</keyword>